<organism evidence="2 3">
    <name type="scientific">Ignelater luminosus</name>
    <name type="common">Cucubano</name>
    <name type="synonym">Pyrophorus luminosus</name>
    <dbReference type="NCBI Taxonomy" id="2038154"/>
    <lineage>
        <taxon>Eukaryota</taxon>
        <taxon>Metazoa</taxon>
        <taxon>Ecdysozoa</taxon>
        <taxon>Arthropoda</taxon>
        <taxon>Hexapoda</taxon>
        <taxon>Insecta</taxon>
        <taxon>Pterygota</taxon>
        <taxon>Neoptera</taxon>
        <taxon>Endopterygota</taxon>
        <taxon>Coleoptera</taxon>
        <taxon>Polyphaga</taxon>
        <taxon>Elateriformia</taxon>
        <taxon>Elateroidea</taxon>
        <taxon>Elateridae</taxon>
        <taxon>Agrypninae</taxon>
        <taxon>Pyrophorini</taxon>
        <taxon>Ignelater</taxon>
    </lineage>
</organism>
<dbReference type="Proteomes" id="UP000801492">
    <property type="component" value="Unassembled WGS sequence"/>
</dbReference>
<dbReference type="EMBL" id="VTPC01003722">
    <property type="protein sequence ID" value="KAF2898084.1"/>
    <property type="molecule type" value="Genomic_DNA"/>
</dbReference>
<evidence type="ECO:0000313" key="2">
    <source>
        <dbReference type="EMBL" id="KAF2898084.1"/>
    </source>
</evidence>
<sequence>MLPDENLSDHKYIYFEVCGPKIEGTQEKTKTVDLRAFRMKVKRMQKRIRGNERVSHVICTEIIQRAYRNEIIRDAKGNKKPRTGGPKRLRSKEVLRLRLPQGARIIDFPNDLALVITTGGIEDIRETVNDSMKRIIELMERQRLSVIPEKSEALILNSSGRPNVIRFMIDEHDLGLYKTLKYLRVTFDRHGTCGPHVEMAARKAEEKATNLARIDNGGEEKRLAKSSALRRATKVGVRQLGKRKMFKMGGFPNSMGGSQSGTDPERAEYKMGTNRPLTGFMKRTG</sequence>
<dbReference type="AlphaFoldDB" id="A0A8K0D530"/>
<feature type="region of interest" description="Disordered" evidence="1">
    <location>
        <begin position="246"/>
        <end position="285"/>
    </location>
</feature>
<dbReference type="OrthoDB" id="8051783at2759"/>
<keyword evidence="3" id="KW-1185">Reference proteome</keyword>
<protein>
    <submittedName>
        <fullName evidence="2">Uncharacterized protein</fullName>
    </submittedName>
</protein>
<evidence type="ECO:0000313" key="3">
    <source>
        <dbReference type="Proteomes" id="UP000801492"/>
    </source>
</evidence>
<gene>
    <name evidence="2" type="ORF">ILUMI_08091</name>
</gene>
<evidence type="ECO:0000256" key="1">
    <source>
        <dbReference type="SAM" id="MobiDB-lite"/>
    </source>
</evidence>
<comment type="caution">
    <text evidence="2">The sequence shown here is derived from an EMBL/GenBank/DDBJ whole genome shotgun (WGS) entry which is preliminary data.</text>
</comment>
<reference evidence="2" key="1">
    <citation type="submission" date="2019-08" db="EMBL/GenBank/DDBJ databases">
        <title>The genome of the North American firefly Photinus pyralis.</title>
        <authorList>
            <consortium name="Photinus pyralis genome working group"/>
            <person name="Fallon T.R."/>
            <person name="Sander Lower S.E."/>
            <person name="Weng J.-K."/>
        </authorList>
    </citation>
    <scope>NUCLEOTIDE SEQUENCE</scope>
    <source>
        <strain evidence="2">TRF0915ILg1</strain>
        <tissue evidence="2">Whole body</tissue>
    </source>
</reference>
<name>A0A8K0D530_IGNLU</name>
<proteinExistence type="predicted"/>
<accession>A0A8K0D530</accession>